<accession>A0ABT0UB81</accession>
<evidence type="ECO:0000256" key="1">
    <source>
        <dbReference type="ARBA" id="ARBA00004196"/>
    </source>
</evidence>
<feature type="domain" description="Thioredoxin" evidence="5">
    <location>
        <begin position="97"/>
        <end position="275"/>
    </location>
</feature>
<dbReference type="PANTHER" id="PTHR42852">
    <property type="entry name" value="THIOL:DISULFIDE INTERCHANGE PROTEIN DSBE"/>
    <property type="match status" value="1"/>
</dbReference>
<sequence>MDRFLQTTHSCAMETYVLKTIAAVMVLTAVVGCGGGDRENTPPAAAGNVVAPVNAAAEGPVKTLTEGLLLPEDMVLPADNPADADASDANDDVKGLHLPDDIQPSVMVRPSDRGGVRLVSTKAQPAAIDLRYGTWDEINAEIGKTGAVTVVDFWSLACMPCLKEYPQLVALQQRYPDRVRAIGVNLDFDGRERYPAESYADRAQAFLKAVGATFPNYMSQTPSEEVFRSAKIASLPSVMVFDRDGKLAARFTENAAGSGFNYQNDIRPLVQKLLGESEKQE</sequence>
<dbReference type="RefSeq" id="WP_250931904.1">
    <property type="nucleotide sequence ID" value="NZ_JAMQBK010000078.1"/>
</dbReference>
<evidence type="ECO:0000313" key="6">
    <source>
        <dbReference type="EMBL" id="MCM2374031.1"/>
    </source>
</evidence>
<dbReference type="PANTHER" id="PTHR42852:SF6">
    <property type="entry name" value="THIOL:DISULFIDE INTERCHANGE PROTEIN DSBE"/>
    <property type="match status" value="1"/>
</dbReference>
<evidence type="ECO:0000256" key="2">
    <source>
        <dbReference type="ARBA" id="ARBA00022748"/>
    </source>
</evidence>
<comment type="caution">
    <text evidence="6">The sequence shown here is derived from an EMBL/GenBank/DDBJ whole genome shotgun (WGS) entry which is preliminary data.</text>
</comment>
<comment type="subcellular location">
    <subcellularLocation>
        <location evidence="1">Cell envelope</location>
    </subcellularLocation>
</comment>
<protein>
    <submittedName>
        <fullName evidence="6">TlpA family protein disulfide reductase</fullName>
    </submittedName>
</protein>
<evidence type="ECO:0000259" key="5">
    <source>
        <dbReference type="PROSITE" id="PS51352"/>
    </source>
</evidence>
<keyword evidence="3" id="KW-1015">Disulfide bond</keyword>
<dbReference type="SUPFAM" id="SSF52833">
    <property type="entry name" value="Thioredoxin-like"/>
    <property type="match status" value="1"/>
</dbReference>
<dbReference type="InterPro" id="IPR013766">
    <property type="entry name" value="Thioredoxin_domain"/>
</dbReference>
<dbReference type="EMBL" id="JAMQBK010000078">
    <property type="protein sequence ID" value="MCM2374031.1"/>
    <property type="molecule type" value="Genomic_DNA"/>
</dbReference>
<evidence type="ECO:0000256" key="4">
    <source>
        <dbReference type="ARBA" id="ARBA00023284"/>
    </source>
</evidence>
<dbReference type="PROSITE" id="PS51352">
    <property type="entry name" value="THIOREDOXIN_2"/>
    <property type="match status" value="1"/>
</dbReference>
<reference evidence="6 7" key="1">
    <citation type="journal article" date="2022" name="Syst. Appl. Microbiol.">
        <title>Rhodopirellula aestuarii sp. nov., a novel member of the genus Rhodopirellula isolated from brackish sediments collected in the Tagus River estuary, Portugal.</title>
        <authorList>
            <person name="Vitorino I.R."/>
            <person name="Klimek D."/>
            <person name="Calusinska M."/>
            <person name="Lobo-da-Cunha A."/>
            <person name="Vasconcelos V."/>
            <person name="Lage O.M."/>
        </authorList>
    </citation>
    <scope>NUCLEOTIDE SEQUENCE [LARGE SCALE GENOMIC DNA]</scope>
    <source>
        <strain evidence="6 7">ICT_H3.1</strain>
    </source>
</reference>
<dbReference type="InterPro" id="IPR050553">
    <property type="entry name" value="Thioredoxin_ResA/DsbE_sf"/>
</dbReference>
<organism evidence="6 7">
    <name type="scientific">Aporhodopirellula aestuarii</name>
    <dbReference type="NCBI Taxonomy" id="2950107"/>
    <lineage>
        <taxon>Bacteria</taxon>
        <taxon>Pseudomonadati</taxon>
        <taxon>Planctomycetota</taxon>
        <taxon>Planctomycetia</taxon>
        <taxon>Pirellulales</taxon>
        <taxon>Pirellulaceae</taxon>
        <taxon>Aporhodopirellula</taxon>
    </lineage>
</organism>
<gene>
    <name evidence="6" type="ORF">NB063_25740</name>
</gene>
<evidence type="ECO:0000313" key="7">
    <source>
        <dbReference type="Proteomes" id="UP001202961"/>
    </source>
</evidence>
<name>A0ABT0UB81_9BACT</name>
<dbReference type="InterPro" id="IPR036249">
    <property type="entry name" value="Thioredoxin-like_sf"/>
</dbReference>
<proteinExistence type="predicted"/>
<evidence type="ECO:0000256" key="3">
    <source>
        <dbReference type="ARBA" id="ARBA00023157"/>
    </source>
</evidence>
<keyword evidence="4" id="KW-0676">Redox-active center</keyword>
<keyword evidence="2" id="KW-0201">Cytochrome c-type biogenesis</keyword>
<dbReference type="Gene3D" id="3.40.30.10">
    <property type="entry name" value="Glutaredoxin"/>
    <property type="match status" value="1"/>
</dbReference>
<dbReference type="CDD" id="cd02966">
    <property type="entry name" value="TlpA_like_family"/>
    <property type="match status" value="1"/>
</dbReference>
<dbReference type="PROSITE" id="PS51257">
    <property type="entry name" value="PROKAR_LIPOPROTEIN"/>
    <property type="match status" value="1"/>
</dbReference>
<dbReference type="Proteomes" id="UP001202961">
    <property type="component" value="Unassembled WGS sequence"/>
</dbReference>
<keyword evidence="7" id="KW-1185">Reference proteome</keyword>